<dbReference type="Proteomes" id="UP000095281">
    <property type="component" value="Unplaced"/>
</dbReference>
<organism evidence="2 3">
    <name type="scientific">Meloidogyne hapla</name>
    <name type="common">Root-knot nematode worm</name>
    <dbReference type="NCBI Taxonomy" id="6305"/>
    <lineage>
        <taxon>Eukaryota</taxon>
        <taxon>Metazoa</taxon>
        <taxon>Ecdysozoa</taxon>
        <taxon>Nematoda</taxon>
        <taxon>Chromadorea</taxon>
        <taxon>Rhabditida</taxon>
        <taxon>Tylenchina</taxon>
        <taxon>Tylenchomorpha</taxon>
        <taxon>Tylenchoidea</taxon>
        <taxon>Meloidogynidae</taxon>
        <taxon>Meloidogyninae</taxon>
        <taxon>Meloidogyne</taxon>
    </lineage>
</organism>
<evidence type="ECO:0000313" key="3">
    <source>
        <dbReference type="WBParaSite" id="MhA1_Contig18.frz3.gene18"/>
    </source>
</evidence>
<feature type="compositionally biased region" description="Polar residues" evidence="1">
    <location>
        <begin position="1"/>
        <end position="13"/>
    </location>
</feature>
<proteinExistence type="predicted"/>
<evidence type="ECO:0000313" key="2">
    <source>
        <dbReference type="Proteomes" id="UP000095281"/>
    </source>
</evidence>
<evidence type="ECO:0000256" key="1">
    <source>
        <dbReference type="SAM" id="MobiDB-lite"/>
    </source>
</evidence>
<dbReference type="AlphaFoldDB" id="A0A1I8BAD7"/>
<feature type="region of interest" description="Disordered" evidence="1">
    <location>
        <begin position="1"/>
        <end position="20"/>
    </location>
</feature>
<protein>
    <submittedName>
        <fullName evidence="3">Uncharacterized protein</fullName>
    </submittedName>
</protein>
<reference evidence="3" key="1">
    <citation type="submission" date="2016-11" db="UniProtKB">
        <authorList>
            <consortium name="WormBaseParasite"/>
        </authorList>
    </citation>
    <scope>IDENTIFICATION</scope>
</reference>
<accession>A0A1I8BAD7</accession>
<name>A0A1I8BAD7_MELHA</name>
<sequence length="127" mass="14486">MDSNSSNLTQQNMTSDTSLTSSEDEFVYLNGTKTKGTMTAKMDLIPKDTMTNNDLLNHINMRFDELTELVKRNLPKTAGMDLVPKMEKIKGDELLVDSGKTINDRFNELVKNMKMKLNVQVYFLLML</sequence>
<dbReference type="WBParaSite" id="MhA1_Contig18.frz3.gene18">
    <property type="protein sequence ID" value="MhA1_Contig18.frz3.gene18"/>
    <property type="gene ID" value="MhA1_Contig18.frz3.gene18"/>
</dbReference>
<keyword evidence="2" id="KW-1185">Reference proteome</keyword>